<dbReference type="Proteomes" id="UP000179005">
    <property type="component" value="Unassembled WGS sequence"/>
</dbReference>
<organism evidence="2 3">
    <name type="scientific">candidate division WWE3 bacterium RIFCSPHIGHO2_01_FULL_48_15</name>
    <dbReference type="NCBI Taxonomy" id="1802619"/>
    <lineage>
        <taxon>Bacteria</taxon>
        <taxon>Katanobacteria</taxon>
    </lineage>
</organism>
<keyword evidence="1" id="KW-0812">Transmembrane</keyword>
<feature type="transmembrane region" description="Helical" evidence="1">
    <location>
        <begin position="47"/>
        <end position="69"/>
    </location>
</feature>
<evidence type="ECO:0000313" key="2">
    <source>
        <dbReference type="EMBL" id="OGC54099.1"/>
    </source>
</evidence>
<dbReference type="AlphaFoldDB" id="A0A1F4VAC9"/>
<protein>
    <submittedName>
        <fullName evidence="2">Uncharacterized protein</fullName>
    </submittedName>
</protein>
<comment type="caution">
    <text evidence="2">The sequence shown here is derived from an EMBL/GenBank/DDBJ whole genome shotgun (WGS) entry which is preliminary data.</text>
</comment>
<gene>
    <name evidence="2" type="ORF">A2797_02575</name>
</gene>
<dbReference type="EMBL" id="MEVC01000024">
    <property type="protein sequence ID" value="OGC54099.1"/>
    <property type="molecule type" value="Genomic_DNA"/>
</dbReference>
<keyword evidence="1" id="KW-0472">Membrane</keyword>
<proteinExistence type="predicted"/>
<evidence type="ECO:0000256" key="1">
    <source>
        <dbReference type="SAM" id="Phobius"/>
    </source>
</evidence>
<keyword evidence="1" id="KW-1133">Transmembrane helix</keyword>
<accession>A0A1F4VAC9</accession>
<reference evidence="2 3" key="1">
    <citation type="journal article" date="2016" name="Nat. Commun.">
        <title>Thousands of microbial genomes shed light on interconnected biogeochemical processes in an aquifer system.</title>
        <authorList>
            <person name="Anantharaman K."/>
            <person name="Brown C.T."/>
            <person name="Hug L.A."/>
            <person name="Sharon I."/>
            <person name="Castelle C.J."/>
            <person name="Probst A.J."/>
            <person name="Thomas B.C."/>
            <person name="Singh A."/>
            <person name="Wilkins M.J."/>
            <person name="Karaoz U."/>
            <person name="Brodie E.L."/>
            <person name="Williams K.H."/>
            <person name="Hubbard S.S."/>
            <person name="Banfield J.F."/>
        </authorList>
    </citation>
    <scope>NUCLEOTIDE SEQUENCE [LARGE SCALE GENOMIC DNA]</scope>
</reference>
<evidence type="ECO:0000313" key="3">
    <source>
        <dbReference type="Proteomes" id="UP000179005"/>
    </source>
</evidence>
<feature type="transmembrane region" description="Helical" evidence="1">
    <location>
        <begin position="89"/>
        <end position="114"/>
    </location>
</feature>
<name>A0A1F4VAC9_UNCKA</name>
<sequence length="121" mass="13703">MFQFMVPEQVSEFQKRRRVRIVRPERVEVLPKRGGGPVRARRDLYEIAMTLVTVYFVITCIATIVALPFDFNLGAAVFWWGTVIPAMAMAVLIIAAAVAMAIWWLISGVILFLAKRVGHVR</sequence>